<dbReference type="PANTHER" id="PTHR32444:SF231">
    <property type="entry name" value="OS11G0208700 PROTEIN"/>
    <property type="match status" value="1"/>
</dbReference>
<dbReference type="InterPro" id="IPR001480">
    <property type="entry name" value="Bulb-type_lectin_dom"/>
</dbReference>
<reference evidence="8 9" key="1">
    <citation type="submission" date="2017-09" db="EMBL/GenBank/DDBJ databases">
        <authorList>
            <consortium name="International Durum Wheat Genome Sequencing Consortium (IDWGSC)"/>
            <person name="Milanesi L."/>
        </authorList>
    </citation>
    <scope>NUCLEOTIDE SEQUENCE [LARGE SCALE GENOMIC DNA]</scope>
    <source>
        <strain evidence="9">cv. Svevo</strain>
    </source>
</reference>
<evidence type="ECO:0000256" key="4">
    <source>
        <dbReference type="ARBA" id="ARBA00047899"/>
    </source>
</evidence>
<dbReference type="EMBL" id="LT934114">
    <property type="protein sequence ID" value="VAH49518.1"/>
    <property type="molecule type" value="Genomic_DNA"/>
</dbReference>
<dbReference type="InterPro" id="IPR036426">
    <property type="entry name" value="Bulb-type_lectin_dom_sf"/>
</dbReference>
<evidence type="ECO:0000256" key="3">
    <source>
        <dbReference type="ARBA" id="ARBA00023170"/>
    </source>
</evidence>
<protein>
    <recommendedName>
        <fullName evidence="2">non-specific serine/threonine protein kinase</fullName>
        <ecNumber evidence="2">2.7.11.1</ecNumber>
    </recommendedName>
</protein>
<feature type="domain" description="Bulb-type lectin" evidence="7">
    <location>
        <begin position="28"/>
        <end position="160"/>
    </location>
</feature>
<dbReference type="Proteomes" id="UP000324705">
    <property type="component" value="Chromosome 2B"/>
</dbReference>
<evidence type="ECO:0000313" key="9">
    <source>
        <dbReference type="Proteomes" id="UP000324705"/>
    </source>
</evidence>
<comment type="catalytic activity">
    <reaction evidence="5">
        <text>L-seryl-[protein] + ATP = O-phospho-L-seryl-[protein] + ADP + H(+)</text>
        <dbReference type="Rhea" id="RHEA:17989"/>
        <dbReference type="Rhea" id="RHEA-COMP:9863"/>
        <dbReference type="Rhea" id="RHEA-COMP:11604"/>
        <dbReference type="ChEBI" id="CHEBI:15378"/>
        <dbReference type="ChEBI" id="CHEBI:29999"/>
        <dbReference type="ChEBI" id="CHEBI:30616"/>
        <dbReference type="ChEBI" id="CHEBI:83421"/>
        <dbReference type="ChEBI" id="CHEBI:456216"/>
        <dbReference type="EC" id="2.7.11.1"/>
    </reaction>
</comment>
<evidence type="ECO:0000256" key="5">
    <source>
        <dbReference type="ARBA" id="ARBA00048679"/>
    </source>
</evidence>
<dbReference type="SUPFAM" id="SSF51110">
    <property type="entry name" value="alpha-D-mannose-specific plant lectins"/>
    <property type="match status" value="1"/>
</dbReference>
<evidence type="ECO:0000256" key="6">
    <source>
        <dbReference type="SAM" id="SignalP"/>
    </source>
</evidence>
<evidence type="ECO:0000313" key="8">
    <source>
        <dbReference type="EMBL" id="VAH49518.1"/>
    </source>
</evidence>
<evidence type="ECO:0000259" key="7">
    <source>
        <dbReference type="PROSITE" id="PS50927"/>
    </source>
</evidence>
<evidence type="ECO:0000256" key="2">
    <source>
        <dbReference type="ARBA" id="ARBA00012513"/>
    </source>
</evidence>
<dbReference type="GO" id="GO:0051707">
    <property type="term" value="P:response to other organism"/>
    <property type="evidence" value="ECO:0007669"/>
    <property type="project" value="UniProtKB-ARBA"/>
</dbReference>
<organism evidence="8 9">
    <name type="scientific">Triticum turgidum subsp. durum</name>
    <name type="common">Durum wheat</name>
    <name type="synonym">Triticum durum</name>
    <dbReference type="NCBI Taxonomy" id="4567"/>
    <lineage>
        <taxon>Eukaryota</taxon>
        <taxon>Viridiplantae</taxon>
        <taxon>Streptophyta</taxon>
        <taxon>Embryophyta</taxon>
        <taxon>Tracheophyta</taxon>
        <taxon>Spermatophyta</taxon>
        <taxon>Magnoliopsida</taxon>
        <taxon>Liliopsida</taxon>
        <taxon>Poales</taxon>
        <taxon>Poaceae</taxon>
        <taxon>BOP clade</taxon>
        <taxon>Pooideae</taxon>
        <taxon>Triticodae</taxon>
        <taxon>Triticeae</taxon>
        <taxon>Triticinae</taxon>
        <taxon>Triticum</taxon>
    </lineage>
</organism>
<dbReference type="AlphaFoldDB" id="A0A9R1RQ55"/>
<feature type="chain" id="PRO_5040268579" description="non-specific serine/threonine protein kinase" evidence="6">
    <location>
        <begin position="26"/>
        <end position="160"/>
    </location>
</feature>
<dbReference type="SMART" id="SM00108">
    <property type="entry name" value="B_lectin"/>
    <property type="match status" value="1"/>
</dbReference>
<proteinExistence type="predicted"/>
<gene>
    <name evidence="8" type="ORF">TRITD_2Bv1G182510</name>
</gene>
<dbReference type="Pfam" id="PF01453">
    <property type="entry name" value="B_lectin"/>
    <property type="match status" value="1"/>
</dbReference>
<dbReference type="PANTHER" id="PTHR32444">
    <property type="entry name" value="BULB-TYPE LECTIN DOMAIN-CONTAINING PROTEIN"/>
    <property type="match status" value="1"/>
</dbReference>
<keyword evidence="3" id="KW-0675">Receptor</keyword>
<sequence length="160" mass="17140">MPPLYILSLGLLLLLHIPHWRPSSAAASDTLTVGQSLAVGSKLVSRNGKFALGFFQPAASIISKSQNTTSSSWYLGIWFNKIPVFTTVWVANRDQPITGPNLNLTQLKISIDGNLVIANNDSVVWSTHIVNNRTQTSSINATTGAAVLLNSGNLTVVAEL</sequence>
<comment type="subcellular location">
    <subcellularLocation>
        <location evidence="1">Membrane</location>
        <topology evidence="1">Single-pass type I membrane protein</topology>
    </subcellularLocation>
</comment>
<feature type="signal peptide" evidence="6">
    <location>
        <begin position="1"/>
        <end position="25"/>
    </location>
</feature>
<dbReference type="PROSITE" id="PS50927">
    <property type="entry name" value="BULB_LECTIN"/>
    <property type="match status" value="1"/>
</dbReference>
<dbReference type="EC" id="2.7.11.1" evidence="2"/>
<keyword evidence="9" id="KW-1185">Reference proteome</keyword>
<dbReference type="Gramene" id="TRITD2Bv1G182510.1">
    <property type="protein sequence ID" value="TRITD2Bv1G182510.1"/>
    <property type="gene ID" value="TRITD2Bv1G182510"/>
</dbReference>
<comment type="catalytic activity">
    <reaction evidence="4">
        <text>L-threonyl-[protein] + ATP = O-phospho-L-threonyl-[protein] + ADP + H(+)</text>
        <dbReference type="Rhea" id="RHEA:46608"/>
        <dbReference type="Rhea" id="RHEA-COMP:11060"/>
        <dbReference type="Rhea" id="RHEA-COMP:11605"/>
        <dbReference type="ChEBI" id="CHEBI:15378"/>
        <dbReference type="ChEBI" id="CHEBI:30013"/>
        <dbReference type="ChEBI" id="CHEBI:30616"/>
        <dbReference type="ChEBI" id="CHEBI:61977"/>
        <dbReference type="ChEBI" id="CHEBI:456216"/>
        <dbReference type="EC" id="2.7.11.1"/>
    </reaction>
</comment>
<dbReference type="Gene3D" id="2.90.10.10">
    <property type="entry name" value="Bulb-type lectin domain"/>
    <property type="match status" value="1"/>
</dbReference>
<dbReference type="GO" id="GO:0004674">
    <property type="term" value="F:protein serine/threonine kinase activity"/>
    <property type="evidence" value="ECO:0007669"/>
    <property type="project" value="UniProtKB-EC"/>
</dbReference>
<name>A0A9R1RQ55_TRITD</name>
<keyword evidence="6" id="KW-0732">Signal</keyword>
<dbReference type="GO" id="GO:0016020">
    <property type="term" value="C:membrane"/>
    <property type="evidence" value="ECO:0007669"/>
    <property type="project" value="UniProtKB-SubCell"/>
</dbReference>
<accession>A0A9R1RQ55</accession>
<evidence type="ECO:0000256" key="1">
    <source>
        <dbReference type="ARBA" id="ARBA00004479"/>
    </source>
</evidence>